<keyword evidence="11 16" id="KW-0234">DNA repair</keyword>
<keyword evidence="5 16" id="KW-0548">Nucleotidyltransferase</keyword>
<evidence type="ECO:0000256" key="13">
    <source>
        <dbReference type="ARBA" id="ARBA00023242"/>
    </source>
</evidence>
<evidence type="ECO:0000256" key="1">
    <source>
        <dbReference type="ARBA" id="ARBA00004123"/>
    </source>
</evidence>
<dbReference type="InterPro" id="IPR010996">
    <property type="entry name" value="HHH_MUS81"/>
</dbReference>
<feature type="domain" description="DNA-directed DNA polymerase X" evidence="18">
    <location>
        <begin position="150"/>
        <end position="417"/>
    </location>
</feature>
<dbReference type="InterPro" id="IPR018944">
    <property type="entry name" value="DNA_pol_lambd_fingers_domain"/>
</dbReference>
<organism evidence="19 20">
    <name type="scientific">Knipowitschia caucasica</name>
    <name type="common">Caucasian dwarf goby</name>
    <name type="synonym">Pomatoschistus caucasicus</name>
    <dbReference type="NCBI Taxonomy" id="637954"/>
    <lineage>
        <taxon>Eukaryota</taxon>
        <taxon>Metazoa</taxon>
        <taxon>Chordata</taxon>
        <taxon>Craniata</taxon>
        <taxon>Vertebrata</taxon>
        <taxon>Euteleostomi</taxon>
        <taxon>Actinopterygii</taxon>
        <taxon>Neopterygii</taxon>
        <taxon>Teleostei</taxon>
        <taxon>Neoteleostei</taxon>
        <taxon>Acanthomorphata</taxon>
        <taxon>Gobiaria</taxon>
        <taxon>Gobiiformes</taxon>
        <taxon>Gobioidei</taxon>
        <taxon>Gobiidae</taxon>
        <taxon>Gobiinae</taxon>
        <taxon>Knipowitschia</taxon>
    </lineage>
</organism>
<evidence type="ECO:0000313" key="19">
    <source>
        <dbReference type="EMBL" id="CAL1601942.1"/>
    </source>
</evidence>
<evidence type="ECO:0000259" key="18">
    <source>
        <dbReference type="SMART" id="SM00483"/>
    </source>
</evidence>
<evidence type="ECO:0000313" key="20">
    <source>
        <dbReference type="Proteomes" id="UP001497482"/>
    </source>
</evidence>
<evidence type="ECO:0000256" key="6">
    <source>
        <dbReference type="ARBA" id="ARBA00022705"/>
    </source>
</evidence>
<evidence type="ECO:0000256" key="17">
    <source>
        <dbReference type="SAM" id="MobiDB-lite"/>
    </source>
</evidence>
<dbReference type="Gene3D" id="1.10.150.110">
    <property type="entry name" value="DNA polymerase beta, N-terminal domain-like"/>
    <property type="match status" value="1"/>
</dbReference>
<dbReference type="EC" id="2.7.7.7" evidence="16"/>
<keyword evidence="4 16" id="KW-0808">Transferase</keyword>
<evidence type="ECO:0000256" key="3">
    <source>
        <dbReference type="ARBA" id="ARBA00022634"/>
    </source>
</evidence>
<dbReference type="PANTHER" id="PTHR11276">
    <property type="entry name" value="DNA POLYMERASE TYPE-X FAMILY MEMBER"/>
    <property type="match status" value="1"/>
</dbReference>
<evidence type="ECO:0000256" key="10">
    <source>
        <dbReference type="ARBA" id="ARBA00023125"/>
    </source>
</evidence>
<reference evidence="19 20" key="1">
    <citation type="submission" date="2024-04" db="EMBL/GenBank/DDBJ databases">
        <authorList>
            <person name="Waldvogel A.-M."/>
            <person name="Schoenle A."/>
        </authorList>
    </citation>
    <scope>NUCLEOTIDE SEQUENCE [LARGE SCALE GENOMIC DNA]</scope>
</reference>
<dbReference type="FunFam" id="3.30.460.10:FF:000020">
    <property type="entry name" value="DNA polymerase lambda"/>
    <property type="match status" value="1"/>
</dbReference>
<feature type="compositionally biased region" description="Basic and acidic residues" evidence="17">
    <location>
        <begin position="54"/>
        <end position="66"/>
    </location>
</feature>
<dbReference type="Pfam" id="PF14792">
    <property type="entry name" value="DNA_pol_B_palm"/>
    <property type="match status" value="1"/>
</dbReference>
<dbReference type="Gene3D" id="3.30.460.10">
    <property type="entry name" value="Beta Polymerase, domain 2"/>
    <property type="match status" value="1"/>
</dbReference>
<evidence type="ECO:0000256" key="2">
    <source>
        <dbReference type="ARBA" id="ARBA00008323"/>
    </source>
</evidence>
<evidence type="ECO:0000256" key="12">
    <source>
        <dbReference type="ARBA" id="ARBA00023239"/>
    </source>
</evidence>
<dbReference type="GO" id="GO:0016829">
    <property type="term" value="F:lyase activity"/>
    <property type="evidence" value="ECO:0007669"/>
    <property type="project" value="UniProtKB-KW"/>
</dbReference>
<comment type="subcellular location">
    <subcellularLocation>
        <location evidence="1 16">Nucleus</location>
    </subcellularLocation>
</comment>
<dbReference type="InterPro" id="IPR027421">
    <property type="entry name" value="DNA_pol_lamdba_lyase_dom_sf"/>
</dbReference>
<feature type="region of interest" description="Disordered" evidence="17">
    <location>
        <begin position="409"/>
        <end position="428"/>
    </location>
</feature>
<dbReference type="GO" id="GO:0003887">
    <property type="term" value="F:DNA-directed DNA polymerase activity"/>
    <property type="evidence" value="ECO:0007669"/>
    <property type="project" value="UniProtKB-UniRule"/>
</dbReference>
<dbReference type="Pfam" id="PF10391">
    <property type="entry name" value="DNA_pol_lambd_f"/>
    <property type="match status" value="1"/>
</dbReference>
<dbReference type="GO" id="GO:0006260">
    <property type="term" value="P:DNA replication"/>
    <property type="evidence" value="ECO:0007669"/>
    <property type="project" value="UniProtKB-KW"/>
</dbReference>
<keyword evidence="13 16" id="KW-0539">Nucleus</keyword>
<dbReference type="Proteomes" id="UP001497482">
    <property type="component" value="Chromosome 3"/>
</dbReference>
<dbReference type="SUPFAM" id="SSF81585">
    <property type="entry name" value="PsbU/PolX domain-like"/>
    <property type="match status" value="1"/>
</dbReference>
<keyword evidence="12" id="KW-0456">Lyase</keyword>
<gene>
    <name evidence="19" type="ORF">KC01_LOCUS29803</name>
</gene>
<dbReference type="GO" id="GO:0005634">
    <property type="term" value="C:nucleus"/>
    <property type="evidence" value="ECO:0007669"/>
    <property type="project" value="UniProtKB-SubCell"/>
</dbReference>
<dbReference type="InterPro" id="IPR002008">
    <property type="entry name" value="DNA_pol_X_beta-like"/>
</dbReference>
<dbReference type="PROSITE" id="PS00522">
    <property type="entry name" value="DNA_POLYMERASE_X"/>
    <property type="match status" value="1"/>
</dbReference>
<dbReference type="InterPro" id="IPR022312">
    <property type="entry name" value="DNA_pol_X"/>
</dbReference>
<dbReference type="PRINTS" id="PR00870">
    <property type="entry name" value="DNAPOLXBETA"/>
</dbReference>
<dbReference type="Gene3D" id="1.10.150.20">
    <property type="entry name" value="5' to 3' exonuclease, C-terminal subdomain"/>
    <property type="match status" value="1"/>
</dbReference>
<dbReference type="PRINTS" id="PR00869">
    <property type="entry name" value="DNAPOLX"/>
</dbReference>
<dbReference type="InterPro" id="IPR043519">
    <property type="entry name" value="NT_sf"/>
</dbReference>
<keyword evidence="10" id="KW-0238">DNA-binding</keyword>
<evidence type="ECO:0000256" key="5">
    <source>
        <dbReference type="ARBA" id="ARBA00022695"/>
    </source>
</evidence>
<dbReference type="GO" id="GO:0006303">
    <property type="term" value="P:double-strand break repair via nonhomologous end joining"/>
    <property type="evidence" value="ECO:0007669"/>
    <property type="project" value="TreeGrafter"/>
</dbReference>
<dbReference type="InterPro" id="IPR019843">
    <property type="entry name" value="DNA_pol-X_BS"/>
</dbReference>
<dbReference type="FunFam" id="1.10.150.110:FF:000004">
    <property type="entry name" value="DNA polymerase lambda"/>
    <property type="match status" value="1"/>
</dbReference>
<dbReference type="AlphaFoldDB" id="A0AAV2LNW8"/>
<dbReference type="GO" id="GO:0046872">
    <property type="term" value="F:metal ion binding"/>
    <property type="evidence" value="ECO:0007669"/>
    <property type="project" value="UniProtKB-UniRule"/>
</dbReference>
<keyword evidence="6" id="KW-0235">DNA replication</keyword>
<dbReference type="SUPFAM" id="SSF81301">
    <property type="entry name" value="Nucleotidyltransferase"/>
    <property type="match status" value="1"/>
</dbReference>
<evidence type="ECO:0000256" key="15">
    <source>
        <dbReference type="PIRSR" id="PIRSR622312-50"/>
    </source>
</evidence>
<dbReference type="Pfam" id="PF14716">
    <property type="entry name" value="HHH_8"/>
    <property type="match status" value="1"/>
</dbReference>
<evidence type="ECO:0000256" key="9">
    <source>
        <dbReference type="ARBA" id="ARBA00022932"/>
    </source>
</evidence>
<keyword evidence="20" id="KW-1185">Reference proteome</keyword>
<dbReference type="FunFam" id="1.10.150.20:FF:000010">
    <property type="entry name" value="DNA polymerase lambda"/>
    <property type="match status" value="1"/>
</dbReference>
<evidence type="ECO:0000256" key="11">
    <source>
        <dbReference type="ARBA" id="ARBA00023204"/>
    </source>
</evidence>
<evidence type="ECO:0000256" key="4">
    <source>
        <dbReference type="ARBA" id="ARBA00022679"/>
    </source>
</evidence>
<dbReference type="SUPFAM" id="SSF47802">
    <property type="entry name" value="DNA polymerase beta, N-terminal domain-like"/>
    <property type="match status" value="1"/>
</dbReference>
<evidence type="ECO:0000256" key="16">
    <source>
        <dbReference type="RuleBase" id="RU366014"/>
    </source>
</evidence>
<evidence type="ECO:0000256" key="7">
    <source>
        <dbReference type="ARBA" id="ARBA00022723"/>
    </source>
</evidence>
<evidence type="ECO:0000256" key="14">
    <source>
        <dbReference type="ARBA" id="ARBA00049244"/>
    </source>
</evidence>
<feature type="region of interest" description="Disordered" evidence="17">
    <location>
        <begin position="54"/>
        <end position="75"/>
    </location>
</feature>
<keyword evidence="3" id="KW-0237">DNA synthesis</keyword>
<feature type="active site" description="Nucleophile; Schiff-base intermediate with DNA; for 5'-dRP lyase activity" evidence="15">
    <location>
        <position position="211"/>
    </location>
</feature>
<name>A0AAV2LNW8_KNICA</name>
<keyword evidence="7" id="KW-0479">Metal-binding</keyword>
<feature type="compositionally biased region" description="Polar residues" evidence="17">
    <location>
        <begin position="416"/>
        <end position="428"/>
    </location>
</feature>
<accession>A0AAV2LNW8</accession>
<comment type="function">
    <text evidence="16">DNA polymerase that functions in several pathways of DNA repair. Involved in base excision repair (BER) responsible for repair of lesions that give rise to abasic (AP) sites in DNA. Also contributes to DNA double-strand break repair by non-homologous end joining and homologous recombination. Has both template-dependent and template-independent (terminal transferase) DNA polymerase activities. Has also a 5'-deoxyribose-5-phosphate lyase (dRP lyase) activity.</text>
</comment>
<comment type="similarity">
    <text evidence="2 16">Belongs to the DNA polymerase type-X family.</text>
</comment>
<keyword evidence="9 16" id="KW-0239">DNA-directed DNA polymerase</keyword>
<evidence type="ECO:0000256" key="8">
    <source>
        <dbReference type="ARBA" id="ARBA00022763"/>
    </source>
</evidence>
<dbReference type="EMBL" id="OZ035825">
    <property type="protein sequence ID" value="CAL1601942.1"/>
    <property type="molecule type" value="Genomic_DNA"/>
</dbReference>
<comment type="catalytic activity">
    <reaction evidence="14 16">
        <text>DNA(n) + a 2'-deoxyribonucleoside 5'-triphosphate = DNA(n+1) + diphosphate</text>
        <dbReference type="Rhea" id="RHEA:22508"/>
        <dbReference type="Rhea" id="RHEA-COMP:17339"/>
        <dbReference type="Rhea" id="RHEA-COMP:17340"/>
        <dbReference type="ChEBI" id="CHEBI:33019"/>
        <dbReference type="ChEBI" id="CHEBI:61560"/>
        <dbReference type="ChEBI" id="CHEBI:173112"/>
        <dbReference type="EC" id="2.7.7.7"/>
    </reaction>
</comment>
<sequence>MEPRHGIMKAFPKVKRAKVFQGKESPPPKKKSEQLSATGDIFCGLQYSLSPIKSDSEAQCSKKEELPNVETQNNHDTLEEYDINSVNHEADSSSKDEPHGDDDGVSQSDIKALMTGQHPKDECPGAESLPQETISGKWVCAQSSVSKSNNFNKHITDKLEVLAKAYTHQGDKWRALGYSKAVNALKSYHKPVTSYQEACQIPGIGKRMADKIDEIMESGHLRKLDHIGEAVPVLEMFSNIWGAGAKTAQLWYQQGFRTLEDISTKAHLNHNQKIGLKYYNDILDRMPREEAGAIEKVVRDAARTVDPGLLSVACGSYRRGKATCGDVDVLITHPDGVSHRGVFGKILHCLHESGFLTDDLVSNEENGEQKKYMGVCRLPGPDQRHPSATDVNQLRQHCLHEMSCPQWRRRMEASQRSRGPKNSLSIHT</sequence>
<proteinExistence type="inferred from homology"/>
<dbReference type="InterPro" id="IPR028207">
    <property type="entry name" value="DNA_pol_B_palm_palm"/>
</dbReference>
<dbReference type="GO" id="GO:0003677">
    <property type="term" value="F:DNA binding"/>
    <property type="evidence" value="ECO:0007669"/>
    <property type="project" value="UniProtKB-UniRule"/>
</dbReference>
<dbReference type="CDD" id="cd00141">
    <property type="entry name" value="NT_POLXc"/>
    <property type="match status" value="1"/>
</dbReference>
<dbReference type="PANTHER" id="PTHR11276:SF28">
    <property type="entry name" value="DNA POLYMERASE LAMBDA"/>
    <property type="match status" value="1"/>
</dbReference>
<feature type="region of interest" description="Disordered" evidence="17">
    <location>
        <begin position="1"/>
        <end position="37"/>
    </location>
</feature>
<dbReference type="InterPro" id="IPR002054">
    <property type="entry name" value="DNA-dir_DNA_pol_X"/>
</dbReference>
<protein>
    <recommendedName>
        <fullName evidence="16">DNA polymerase</fullName>
        <ecNumber evidence="16">2.7.7.7</ecNumber>
    </recommendedName>
</protein>
<keyword evidence="8 16" id="KW-0227">DNA damage</keyword>
<dbReference type="SMART" id="SM00483">
    <property type="entry name" value="POLXc"/>
    <property type="match status" value="1"/>
</dbReference>